<evidence type="ECO:0000256" key="5">
    <source>
        <dbReference type="ARBA" id="ARBA00022692"/>
    </source>
</evidence>
<feature type="coiled-coil region" evidence="10">
    <location>
        <begin position="228"/>
        <end position="255"/>
    </location>
</feature>
<reference evidence="14 15" key="1">
    <citation type="submission" date="2020-08" db="EMBL/GenBank/DDBJ databases">
        <title>Plant Genome Project.</title>
        <authorList>
            <person name="Zhang R.-G."/>
        </authorList>
    </citation>
    <scope>NUCLEOTIDE SEQUENCE [LARGE SCALE GENOMIC DNA]</scope>
    <source>
        <tissue evidence="14">Rhizome</tissue>
    </source>
</reference>
<keyword evidence="8" id="KW-0406">Ion transport</keyword>
<keyword evidence="9 12" id="KW-0472">Membrane</keyword>
<dbReference type="InterPro" id="IPR039055">
    <property type="entry name" value="MCU_fam"/>
</dbReference>
<comment type="caution">
    <text evidence="14">The sequence shown here is derived from an EMBL/GenBank/DDBJ whole genome shotgun (WGS) entry which is preliminary data.</text>
</comment>
<dbReference type="GO" id="GO:0015292">
    <property type="term" value="F:uniporter activity"/>
    <property type="evidence" value="ECO:0007669"/>
    <property type="project" value="TreeGrafter"/>
</dbReference>
<comment type="similarity">
    <text evidence="2">Belongs to the MCU (TC 1.A.77) family.</text>
</comment>
<dbReference type="GO" id="GO:0005262">
    <property type="term" value="F:calcium channel activity"/>
    <property type="evidence" value="ECO:0007669"/>
    <property type="project" value="TreeGrafter"/>
</dbReference>
<evidence type="ECO:0000256" key="12">
    <source>
        <dbReference type="SAM" id="Phobius"/>
    </source>
</evidence>
<keyword evidence="4" id="KW-0109">Calcium transport</keyword>
<evidence type="ECO:0000256" key="3">
    <source>
        <dbReference type="ARBA" id="ARBA00022448"/>
    </source>
</evidence>
<dbReference type="InterPro" id="IPR006769">
    <property type="entry name" value="MCU_C"/>
</dbReference>
<evidence type="ECO:0000313" key="15">
    <source>
        <dbReference type="Proteomes" id="UP000734854"/>
    </source>
</evidence>
<dbReference type="PANTHER" id="PTHR13462">
    <property type="entry name" value="CALCIUM UNIPORTER PROTEIN, MITOCHONDRIAL"/>
    <property type="match status" value="1"/>
</dbReference>
<dbReference type="Proteomes" id="UP000734854">
    <property type="component" value="Unassembled WGS sequence"/>
</dbReference>
<accession>A0A8J5I017</accession>
<dbReference type="AlphaFoldDB" id="A0A8J5I017"/>
<dbReference type="PANTHER" id="PTHR13462:SF31">
    <property type="entry name" value="CALCIUM UNIPORTER PROTEIN 1, MITOCHONDRIAL"/>
    <property type="match status" value="1"/>
</dbReference>
<evidence type="ECO:0000256" key="11">
    <source>
        <dbReference type="SAM" id="MobiDB-lite"/>
    </source>
</evidence>
<keyword evidence="5 12" id="KW-0812">Transmembrane</keyword>
<keyword evidence="10" id="KW-0175">Coiled coil</keyword>
<evidence type="ECO:0000256" key="7">
    <source>
        <dbReference type="ARBA" id="ARBA00022989"/>
    </source>
</evidence>
<gene>
    <name evidence="14" type="ORF">ZIOFF_010398</name>
</gene>
<feature type="compositionally biased region" description="Pro residues" evidence="11">
    <location>
        <begin position="115"/>
        <end position="125"/>
    </location>
</feature>
<evidence type="ECO:0000256" key="2">
    <source>
        <dbReference type="ARBA" id="ARBA00005653"/>
    </source>
</evidence>
<feature type="transmembrane region" description="Helical" evidence="12">
    <location>
        <begin position="257"/>
        <end position="277"/>
    </location>
</feature>
<keyword evidence="6" id="KW-0106">Calcium</keyword>
<proteinExistence type="inferred from homology"/>
<protein>
    <recommendedName>
        <fullName evidence="13">Calcium uniporter protein C-terminal domain-containing protein</fullName>
    </recommendedName>
</protein>
<dbReference type="GO" id="GO:1990246">
    <property type="term" value="C:uniplex complex"/>
    <property type="evidence" value="ECO:0007669"/>
    <property type="project" value="TreeGrafter"/>
</dbReference>
<keyword evidence="3" id="KW-0813">Transport</keyword>
<dbReference type="Pfam" id="PF04678">
    <property type="entry name" value="MCU"/>
    <property type="match status" value="1"/>
</dbReference>
<dbReference type="GO" id="GO:0036444">
    <property type="term" value="P:calcium import into the mitochondrion"/>
    <property type="evidence" value="ECO:0007669"/>
    <property type="project" value="TreeGrafter"/>
</dbReference>
<sequence>MSVISIATINSEIPRSLLAPGSSVSCLDPNPSGLPMAAFREVFSRRFASLLRACAGDGGAGSLSILGRYPFLQKRPLFQPALPPYVPPMILQDDRIAERIRGLSPYRSPLDVILPPAPTPTPTPTPELKEEKMEKKSVSLEEAKKVIRASQVASVRSRLLTAGESCISYSDFVRICSEATNSEQGLKIARSLDESGLVLVFGNVVFLKPEEVTQTVENMIPSSLSYQNDRMREELKKMEEKKHEIEKKAAALVRKELWLGLGFMLAQTAGLMRLTFWELSWDVMEPICFYLTSFYFLVGYSFFLRTSKEPCFESFFASRLATKQRSLMEEHKFNLTRFNELCQIFGQPLPPTANQNFTSASYCHCMGRRSLVGSSQ</sequence>
<feature type="region of interest" description="Disordered" evidence="11">
    <location>
        <begin position="114"/>
        <end position="133"/>
    </location>
</feature>
<dbReference type="GO" id="GO:0051560">
    <property type="term" value="P:mitochondrial calcium ion homeostasis"/>
    <property type="evidence" value="ECO:0007669"/>
    <property type="project" value="InterPro"/>
</dbReference>
<organism evidence="14 15">
    <name type="scientific">Zingiber officinale</name>
    <name type="common">Ginger</name>
    <name type="synonym">Amomum zingiber</name>
    <dbReference type="NCBI Taxonomy" id="94328"/>
    <lineage>
        <taxon>Eukaryota</taxon>
        <taxon>Viridiplantae</taxon>
        <taxon>Streptophyta</taxon>
        <taxon>Embryophyta</taxon>
        <taxon>Tracheophyta</taxon>
        <taxon>Spermatophyta</taxon>
        <taxon>Magnoliopsida</taxon>
        <taxon>Liliopsida</taxon>
        <taxon>Zingiberales</taxon>
        <taxon>Zingiberaceae</taxon>
        <taxon>Zingiber</taxon>
    </lineage>
</organism>
<dbReference type="OrthoDB" id="278338at2759"/>
<evidence type="ECO:0000256" key="1">
    <source>
        <dbReference type="ARBA" id="ARBA00004141"/>
    </source>
</evidence>
<evidence type="ECO:0000256" key="6">
    <source>
        <dbReference type="ARBA" id="ARBA00022837"/>
    </source>
</evidence>
<evidence type="ECO:0000256" key="8">
    <source>
        <dbReference type="ARBA" id="ARBA00023065"/>
    </source>
</evidence>
<evidence type="ECO:0000313" key="14">
    <source>
        <dbReference type="EMBL" id="KAG6528247.1"/>
    </source>
</evidence>
<dbReference type="EMBL" id="JACMSC010000003">
    <property type="protein sequence ID" value="KAG6528247.1"/>
    <property type="molecule type" value="Genomic_DNA"/>
</dbReference>
<evidence type="ECO:0000256" key="4">
    <source>
        <dbReference type="ARBA" id="ARBA00022568"/>
    </source>
</evidence>
<name>A0A8J5I017_ZINOF</name>
<feature type="domain" description="Calcium uniporter protein C-terminal" evidence="13">
    <location>
        <begin position="183"/>
        <end position="341"/>
    </location>
</feature>
<evidence type="ECO:0000256" key="9">
    <source>
        <dbReference type="ARBA" id="ARBA00023136"/>
    </source>
</evidence>
<keyword evidence="7 12" id="KW-1133">Transmembrane helix</keyword>
<feature type="transmembrane region" description="Helical" evidence="12">
    <location>
        <begin position="283"/>
        <end position="304"/>
    </location>
</feature>
<evidence type="ECO:0000256" key="10">
    <source>
        <dbReference type="SAM" id="Coils"/>
    </source>
</evidence>
<evidence type="ECO:0000259" key="13">
    <source>
        <dbReference type="Pfam" id="PF04678"/>
    </source>
</evidence>
<keyword evidence="15" id="KW-1185">Reference proteome</keyword>
<comment type="subcellular location">
    <subcellularLocation>
        <location evidence="1">Membrane</location>
        <topology evidence="1">Multi-pass membrane protein</topology>
    </subcellularLocation>
</comment>